<proteinExistence type="predicted"/>
<feature type="compositionally biased region" description="Basic and acidic residues" evidence="1">
    <location>
        <begin position="539"/>
        <end position="549"/>
    </location>
</feature>
<evidence type="ECO:0000259" key="4">
    <source>
        <dbReference type="Pfam" id="PF17517"/>
    </source>
</evidence>
<feature type="chain" id="PRO_5040769628" evidence="3">
    <location>
        <begin position="20"/>
        <end position="663"/>
    </location>
</feature>
<keyword evidence="2" id="KW-0812">Transmembrane</keyword>
<keyword evidence="3" id="KW-0732">Signal</keyword>
<evidence type="ECO:0000256" key="3">
    <source>
        <dbReference type="SAM" id="SignalP"/>
    </source>
</evidence>
<dbReference type="PANTHER" id="PTHR46534">
    <property type="entry name" value="IGGFC_BINDING DOMAIN-CONTAINING PROTEIN"/>
    <property type="match status" value="1"/>
</dbReference>
<gene>
    <name evidence="6" type="primary">LOC106053767</name>
</gene>
<dbReference type="RefSeq" id="XP_055873635.1">
    <property type="nucleotide sequence ID" value="XM_056017660.1"/>
</dbReference>
<dbReference type="Proteomes" id="UP001165740">
    <property type="component" value="Chromosome 18"/>
</dbReference>
<organism evidence="5 6">
    <name type="scientific">Biomphalaria glabrata</name>
    <name type="common">Bloodfluke planorb</name>
    <name type="synonym">Freshwater snail</name>
    <dbReference type="NCBI Taxonomy" id="6526"/>
    <lineage>
        <taxon>Eukaryota</taxon>
        <taxon>Metazoa</taxon>
        <taxon>Spiralia</taxon>
        <taxon>Lophotrochozoa</taxon>
        <taxon>Mollusca</taxon>
        <taxon>Gastropoda</taxon>
        <taxon>Heterobranchia</taxon>
        <taxon>Euthyneura</taxon>
        <taxon>Panpulmonata</taxon>
        <taxon>Hygrophila</taxon>
        <taxon>Lymnaeoidea</taxon>
        <taxon>Planorbidae</taxon>
        <taxon>Biomphalaria</taxon>
    </lineage>
</organism>
<accession>A0A9W2ZEZ3</accession>
<dbReference type="PANTHER" id="PTHR46534:SF1">
    <property type="entry name" value="IGGFC-BINDING PROTEIN N-TERMINAL DOMAIN-CONTAINING PROTEIN"/>
    <property type="match status" value="1"/>
</dbReference>
<name>A0A9W2ZEZ3_BIOGL</name>
<dbReference type="GeneID" id="106053767"/>
<dbReference type="AlphaFoldDB" id="A0A9W2ZEZ3"/>
<feature type="region of interest" description="Disordered" evidence="1">
    <location>
        <begin position="525"/>
        <end position="549"/>
    </location>
</feature>
<feature type="domain" description="IgGFc-binding protein N-terminal" evidence="4">
    <location>
        <begin position="127"/>
        <end position="441"/>
    </location>
</feature>
<evidence type="ECO:0000313" key="5">
    <source>
        <dbReference type="Proteomes" id="UP001165740"/>
    </source>
</evidence>
<dbReference type="Pfam" id="PF17517">
    <property type="entry name" value="IgGFc_binding"/>
    <property type="match status" value="1"/>
</dbReference>
<keyword evidence="5" id="KW-1185">Reference proteome</keyword>
<keyword evidence="2" id="KW-1133">Transmembrane helix</keyword>
<reference evidence="6" key="1">
    <citation type="submission" date="2025-08" db="UniProtKB">
        <authorList>
            <consortium name="RefSeq"/>
        </authorList>
    </citation>
    <scope>IDENTIFICATION</scope>
</reference>
<feature type="signal peptide" evidence="3">
    <location>
        <begin position="1"/>
        <end position="19"/>
    </location>
</feature>
<evidence type="ECO:0000256" key="2">
    <source>
        <dbReference type="SAM" id="Phobius"/>
    </source>
</evidence>
<dbReference type="OrthoDB" id="6130554at2759"/>
<evidence type="ECO:0000313" key="6">
    <source>
        <dbReference type="RefSeq" id="XP_055873635.1"/>
    </source>
</evidence>
<dbReference type="InterPro" id="IPR035234">
    <property type="entry name" value="IgGFc-bd_N"/>
</dbReference>
<feature type="transmembrane region" description="Helical" evidence="2">
    <location>
        <begin position="556"/>
        <end position="579"/>
    </location>
</feature>
<protein>
    <submittedName>
        <fullName evidence="6">Uncharacterized protein LOC106053767</fullName>
    </submittedName>
</protein>
<keyword evidence="2" id="KW-0472">Membrane</keyword>
<sequence>MISSCIGLVLCLLPPGTFSIKVNVTALGNEFLLAFPRLRDPNIYLLIYTLAENITVRISLTNPGSSNHSWLGEFSVLKLKSVQHRLDKDQAPTPSKEYSHHKCLLLTSDQPFGVHVHMYDGSRSLSSFMAVPIQAFGRAYVVITHKTRSFFTVVAERKTKMYASLVINPSHDLVVEGAVRPVGAHNWTTVELDSYQAFSLTKCFENRSLTEISLTGSIIESNHPIGVISGSCSLNDNGCQMPEKSVTYSDMAAEMLLPEKLLGLNFVIVFCRKTSSFDYIFIATSQPDTLLLIYHNQSAEPNKVYFPTKGTQNVTLRIPETYVTSTYPVAIYYYVTTTCQGSGDKGGPSIMTIVPNELFYNLYAWVNPPAVDVVNFISLVLPVNTNVEKVRWNNGSIPYVNMTVNEVWVRSKYVLVTLEMRPDSGEAVLEAPFNFGCYFFGLGYGSFFQAAGFIYNDEKFECYVSVNDPDDGVDNDCDGLVDEEYVNLLDDDGDGLIDEDTYNDSDVTSKKKMIDQYGKLALDKADNDRQNDSSAQLKTTREPSDKMKLPPENSSFLTWTVLLLILISAVSGILGILFISPKALSAKHEPGVVVTGEVVTGVVVTGEVVAGVVVTEKQMSHVENDLPPDPEATADLPSQERTSVWRLSVESIFRNSFTSDSGV</sequence>
<evidence type="ECO:0000256" key="1">
    <source>
        <dbReference type="SAM" id="MobiDB-lite"/>
    </source>
</evidence>